<dbReference type="SMART" id="SM00192">
    <property type="entry name" value="LDLa"/>
    <property type="match status" value="1"/>
</dbReference>
<feature type="chain" id="PRO_5009320492" evidence="3">
    <location>
        <begin position="22"/>
        <end position="185"/>
    </location>
</feature>
<evidence type="ECO:0000256" key="3">
    <source>
        <dbReference type="SAM" id="SignalP"/>
    </source>
</evidence>
<dbReference type="CDD" id="cd00112">
    <property type="entry name" value="LDLa"/>
    <property type="match status" value="1"/>
</dbReference>
<keyword evidence="4" id="KW-1185">Reference proteome</keyword>
<evidence type="ECO:0000256" key="2">
    <source>
        <dbReference type="PROSITE-ProRule" id="PRU00124"/>
    </source>
</evidence>
<dbReference type="PROSITE" id="PS50068">
    <property type="entry name" value="LDLRA_2"/>
    <property type="match status" value="1"/>
</dbReference>
<evidence type="ECO:0000256" key="1">
    <source>
        <dbReference type="ARBA" id="ARBA00023157"/>
    </source>
</evidence>
<feature type="signal peptide" evidence="3">
    <location>
        <begin position="1"/>
        <end position="21"/>
    </location>
</feature>
<evidence type="ECO:0000313" key="4">
    <source>
        <dbReference type="Proteomes" id="UP000095280"/>
    </source>
</evidence>
<name>A0A1I8HX53_9PLAT</name>
<organism evidence="4 5">
    <name type="scientific">Macrostomum lignano</name>
    <dbReference type="NCBI Taxonomy" id="282301"/>
    <lineage>
        <taxon>Eukaryota</taxon>
        <taxon>Metazoa</taxon>
        <taxon>Spiralia</taxon>
        <taxon>Lophotrochozoa</taxon>
        <taxon>Platyhelminthes</taxon>
        <taxon>Rhabditophora</taxon>
        <taxon>Macrostomorpha</taxon>
        <taxon>Macrostomida</taxon>
        <taxon>Macrostomidae</taxon>
        <taxon>Macrostomum</taxon>
    </lineage>
</organism>
<dbReference type="SUPFAM" id="SSF57424">
    <property type="entry name" value="LDL receptor-like module"/>
    <property type="match status" value="1"/>
</dbReference>
<dbReference type="InterPro" id="IPR023415">
    <property type="entry name" value="LDLR_class-A_CS"/>
</dbReference>
<comment type="caution">
    <text evidence="2">Lacks conserved residue(s) required for the propagation of feature annotation.</text>
</comment>
<dbReference type="InterPro" id="IPR036055">
    <property type="entry name" value="LDL_receptor-like_sf"/>
</dbReference>
<dbReference type="WBParaSite" id="maker-uti_cns_0008413-snap-gene-0.2-mRNA-1">
    <property type="protein sequence ID" value="maker-uti_cns_0008413-snap-gene-0.2-mRNA-1"/>
    <property type="gene ID" value="maker-uti_cns_0008413-snap-gene-0.2"/>
</dbReference>
<dbReference type="Gene3D" id="4.10.400.10">
    <property type="entry name" value="Low-density Lipoprotein Receptor"/>
    <property type="match status" value="1"/>
</dbReference>
<dbReference type="InterPro" id="IPR002172">
    <property type="entry name" value="LDrepeatLR_classA_rpt"/>
</dbReference>
<dbReference type="AlphaFoldDB" id="A0A1I8HX53"/>
<dbReference type="PANTHER" id="PTHR20967:SF0">
    <property type="entry name" value="PROHORMONE-4"/>
    <property type="match status" value="1"/>
</dbReference>
<evidence type="ECO:0000313" key="5">
    <source>
        <dbReference type="WBParaSite" id="maker-uti_cns_0008413-snap-gene-0.2-mRNA-1"/>
    </source>
</evidence>
<accession>A0A1I8HX53</accession>
<dbReference type="PANTHER" id="PTHR20967">
    <property type="entry name" value="PROHORMONE-4"/>
    <property type="match status" value="1"/>
</dbReference>
<keyword evidence="1 2" id="KW-1015">Disulfide bond</keyword>
<dbReference type="PROSITE" id="PS01209">
    <property type="entry name" value="LDLRA_1"/>
    <property type="match status" value="1"/>
</dbReference>
<feature type="disulfide bond" evidence="2">
    <location>
        <begin position="48"/>
        <end position="66"/>
    </location>
</feature>
<dbReference type="Pfam" id="PF00057">
    <property type="entry name" value="Ldl_recept_a"/>
    <property type="match status" value="1"/>
</dbReference>
<reference evidence="5" key="1">
    <citation type="submission" date="2016-11" db="UniProtKB">
        <authorList>
            <consortium name="WormBaseParasite"/>
        </authorList>
    </citation>
    <scope>IDENTIFICATION</scope>
</reference>
<proteinExistence type="predicted"/>
<dbReference type="InterPro" id="IPR053103">
    <property type="entry name" value="IDLSRF-like_peptide"/>
</dbReference>
<sequence>MSPNFVTAVAVVLCLLGSATAYRQLMRTGKSGPGVVGNDCPRSTPWPCKSGQCLSFAFICDGRADCIDGYDEDKALCTAKDRPASIILKMFIQRFHYWLIPGVLGEGSPDTLSKLLTEERSVDDYAKKVNLTAEQRNKLVRTMEFARDGRVLDLILDGMPEDAYREAYALFGRIVDSGFLGSEGI</sequence>
<dbReference type="Proteomes" id="UP000095280">
    <property type="component" value="Unplaced"/>
</dbReference>
<protein>
    <submittedName>
        <fullName evidence="5">Prohormone-4</fullName>
    </submittedName>
</protein>
<keyword evidence="3" id="KW-0732">Signal</keyword>